<organism evidence="1 2">
    <name type="scientific">Clostridium botulinum</name>
    <dbReference type="NCBI Taxonomy" id="1491"/>
    <lineage>
        <taxon>Bacteria</taxon>
        <taxon>Bacillati</taxon>
        <taxon>Bacillota</taxon>
        <taxon>Clostridia</taxon>
        <taxon>Eubacteriales</taxon>
        <taxon>Clostridiaceae</taxon>
        <taxon>Clostridium</taxon>
    </lineage>
</organism>
<evidence type="ECO:0000313" key="2">
    <source>
        <dbReference type="Proteomes" id="UP000486903"/>
    </source>
</evidence>
<comment type="caution">
    <text evidence="1">The sequence shown here is derived from an EMBL/GenBank/DDBJ whole genome shotgun (WGS) entry which is preliminary data.</text>
</comment>
<reference evidence="1 2" key="1">
    <citation type="submission" date="2019-04" db="EMBL/GenBank/DDBJ databases">
        <title>Genome sequencing of Clostridium botulinum Groups I-IV and Clostridium butyricum.</title>
        <authorList>
            <person name="Brunt J."/>
            <person name="Van Vliet A.H.M."/>
            <person name="Stringer S.C."/>
            <person name="Carter A.T."/>
            <person name="Peck M.W."/>
        </authorList>
    </citation>
    <scope>NUCLEOTIDE SEQUENCE [LARGE SCALE GENOMIC DNA]</scope>
    <source>
        <strain evidence="1 2">BL81</strain>
    </source>
</reference>
<protein>
    <submittedName>
        <fullName evidence="1">Uncharacterized protein</fullName>
    </submittedName>
</protein>
<dbReference type="AlphaFoldDB" id="A0A6B4JJ10"/>
<sequence>MEDAMRPPTVEELANQLNISKTTYKEDKILTTMIPELQQMIENGSMKATVGYKKYSKMAKKSNTFVF</sequence>
<proteinExistence type="predicted"/>
<gene>
    <name evidence="1" type="ORF">FDG31_00675</name>
</gene>
<accession>A0A6B4JJ10</accession>
<evidence type="ECO:0000313" key="1">
    <source>
        <dbReference type="EMBL" id="NFV24697.1"/>
    </source>
</evidence>
<dbReference type="RefSeq" id="WP_003369122.1">
    <property type="nucleotide sequence ID" value="NZ_JACBBA010000001.1"/>
</dbReference>
<name>A0A6B4JJ10_CLOBO</name>
<dbReference type="Proteomes" id="UP000486903">
    <property type="component" value="Unassembled WGS sequence"/>
</dbReference>
<dbReference type="EMBL" id="SXFB01000001">
    <property type="protein sequence ID" value="NFV24697.1"/>
    <property type="molecule type" value="Genomic_DNA"/>
</dbReference>